<evidence type="ECO:0000256" key="2">
    <source>
        <dbReference type="ARBA" id="ARBA00022727"/>
    </source>
</evidence>
<comment type="function">
    <text evidence="5">Catalyzes the reversible transfer of the terminal phosphate group between ATP and AMP. Plays an important role in cellular energy homeostasis and in adenine nucleotide metabolism.</text>
</comment>
<dbReference type="InterPro" id="IPR000850">
    <property type="entry name" value="Adenylat/UMP-CMP_kin"/>
</dbReference>
<gene>
    <name evidence="9" type="primary">adk_1</name>
    <name evidence="5" type="synonym">adk</name>
    <name evidence="9" type="ORF">A8U91_03312</name>
</gene>
<evidence type="ECO:0000256" key="4">
    <source>
        <dbReference type="ARBA" id="ARBA00022777"/>
    </source>
</evidence>
<dbReference type="GO" id="GO:0044209">
    <property type="term" value="P:AMP salvage"/>
    <property type="evidence" value="ECO:0007669"/>
    <property type="project" value="UniProtKB-UniRule"/>
</dbReference>
<feature type="binding site" evidence="5">
    <location>
        <position position="136"/>
    </location>
    <ligand>
        <name>ATP</name>
        <dbReference type="ChEBI" id="CHEBI:30616"/>
    </ligand>
</feature>
<dbReference type="PROSITE" id="PS00113">
    <property type="entry name" value="ADENYLATE_KINASE"/>
    <property type="match status" value="1"/>
</dbReference>
<evidence type="ECO:0000259" key="8">
    <source>
        <dbReference type="Pfam" id="PF05191"/>
    </source>
</evidence>
<dbReference type="EMBL" id="MAJD01000002">
    <property type="protein sequence ID" value="OBX34259.1"/>
    <property type="molecule type" value="Genomic_DNA"/>
</dbReference>
<accession>A0A1B8NW75</accession>
<dbReference type="InterPro" id="IPR027417">
    <property type="entry name" value="P-loop_NTPase"/>
</dbReference>
<dbReference type="Pfam" id="PF05191">
    <property type="entry name" value="ADK_lid"/>
    <property type="match status" value="1"/>
</dbReference>
<dbReference type="SUPFAM" id="SSF52540">
    <property type="entry name" value="P-loop containing nucleoside triphosphate hydrolases"/>
    <property type="match status" value="1"/>
</dbReference>
<feature type="binding site" evidence="5">
    <location>
        <position position="34"/>
    </location>
    <ligand>
        <name>AMP</name>
        <dbReference type="ChEBI" id="CHEBI:456215"/>
    </ligand>
</feature>
<keyword evidence="2 5" id="KW-0545">Nucleotide biosynthesis</keyword>
<keyword evidence="5" id="KW-0963">Cytoplasm</keyword>
<dbReference type="InterPro" id="IPR033690">
    <property type="entry name" value="Adenylat_kinase_CS"/>
</dbReference>
<protein>
    <recommendedName>
        <fullName evidence="5 7">Adenylate kinase</fullName>
        <shortName evidence="5">AK</shortName>
        <ecNumber evidence="5 7">2.7.4.3</ecNumber>
    </recommendedName>
    <alternativeName>
        <fullName evidence="5">ATP-AMP transphosphorylase</fullName>
    </alternativeName>
    <alternativeName>
        <fullName evidence="5">ATP:AMP phosphotransferase</fullName>
    </alternativeName>
    <alternativeName>
        <fullName evidence="5">Adenylate monophosphate kinase</fullName>
    </alternativeName>
</protein>
<dbReference type="Proteomes" id="UP000092504">
    <property type="component" value="Unassembled WGS sequence"/>
</dbReference>
<dbReference type="PATRIC" id="fig|2746.7.peg.3405"/>
<feature type="binding site" evidence="5">
    <location>
        <position position="109"/>
    </location>
    <ligand>
        <name>AMP</name>
        <dbReference type="ChEBI" id="CHEBI:456215"/>
    </ligand>
</feature>
<feature type="binding site" evidence="5">
    <location>
        <begin position="27"/>
        <end position="30"/>
    </location>
    <ligand>
        <name>AMP</name>
        <dbReference type="ChEBI" id="CHEBI:456215"/>
    </ligand>
</feature>
<feature type="domain" description="Adenylate kinase active site lid" evidence="8">
    <location>
        <begin position="65"/>
        <end position="100"/>
    </location>
</feature>
<dbReference type="HAMAP" id="MF_00235">
    <property type="entry name" value="Adenylate_kinase_Adk"/>
    <property type="match status" value="1"/>
</dbReference>
<comment type="domain">
    <text evidence="5">Consists of three domains, a large central CORE domain and two small peripheral domains, NMPbind and LID, which undergo movements during catalysis. The LID domain closes over the site of phosphoryl transfer upon ATP binding. Assembling and dissambling the active center during each catalytic cycle provides an effective means to prevent ATP hydrolysis.</text>
</comment>
<keyword evidence="4 5" id="KW-0418">Kinase</keyword>
<comment type="caution">
    <text evidence="5">Lacks conserved residue(s) required for the propagation of feature annotation.</text>
</comment>
<evidence type="ECO:0000313" key="10">
    <source>
        <dbReference type="Proteomes" id="UP000092504"/>
    </source>
</evidence>
<comment type="caution">
    <text evidence="9">The sequence shown here is derived from an EMBL/GenBank/DDBJ whole genome shotgun (WGS) entry which is preliminary data.</text>
</comment>
<evidence type="ECO:0000256" key="7">
    <source>
        <dbReference type="RuleBase" id="RU003331"/>
    </source>
</evidence>
<dbReference type="GO" id="GO:0005524">
    <property type="term" value="F:ATP binding"/>
    <property type="evidence" value="ECO:0007669"/>
    <property type="project" value="UniProtKB-UniRule"/>
</dbReference>
<dbReference type="Gene3D" id="3.40.50.300">
    <property type="entry name" value="P-loop containing nucleotide triphosphate hydrolases"/>
    <property type="match status" value="1"/>
</dbReference>
<reference evidence="9 10" key="1">
    <citation type="submission" date="2016-06" db="EMBL/GenBank/DDBJ databases">
        <title>Genome sequence of halotolerant plant growth promoting strain of Halomonas elongata HEK1 isolated from salterns of Rann of Kutch, Gujarat, India.</title>
        <authorList>
            <person name="Gaba S."/>
            <person name="Singh R.N."/>
            <person name="Abrol S."/>
            <person name="Kaushik R."/>
            <person name="Saxena A.K."/>
        </authorList>
    </citation>
    <scope>NUCLEOTIDE SEQUENCE [LARGE SCALE GENOMIC DNA]</scope>
    <source>
        <strain evidence="9 10">HEK1</strain>
    </source>
</reference>
<evidence type="ECO:0000256" key="6">
    <source>
        <dbReference type="RuleBase" id="RU003330"/>
    </source>
</evidence>
<evidence type="ECO:0000256" key="5">
    <source>
        <dbReference type="HAMAP-Rule" id="MF_00235"/>
    </source>
</evidence>
<dbReference type="PANTHER" id="PTHR23359">
    <property type="entry name" value="NUCLEOTIDE KINASE"/>
    <property type="match status" value="1"/>
</dbReference>
<keyword evidence="1 5" id="KW-0808">Transferase</keyword>
<dbReference type="EC" id="2.7.4.3" evidence="5 7"/>
<proteinExistence type="inferred from homology"/>
<feature type="binding site" evidence="5">
    <location>
        <position position="65"/>
    </location>
    <ligand>
        <name>ATP</name>
        <dbReference type="ChEBI" id="CHEBI:30616"/>
    </ligand>
</feature>
<dbReference type="PRINTS" id="PR00094">
    <property type="entry name" value="ADENYLTKNASE"/>
</dbReference>
<feature type="binding site" evidence="5">
    <location>
        <begin position="74"/>
        <end position="75"/>
    </location>
    <ligand>
        <name>ATP</name>
        <dbReference type="ChEBI" id="CHEBI:30616"/>
    </ligand>
</feature>
<feature type="binding site" evidence="5">
    <location>
        <position position="2"/>
    </location>
    <ligand>
        <name>AMP</name>
        <dbReference type="ChEBI" id="CHEBI:456215"/>
    </ligand>
</feature>
<comment type="subcellular location">
    <subcellularLocation>
        <location evidence="5 7">Cytoplasm</location>
    </subcellularLocation>
</comment>
<comment type="catalytic activity">
    <reaction evidence="5 7">
        <text>AMP + ATP = 2 ADP</text>
        <dbReference type="Rhea" id="RHEA:12973"/>
        <dbReference type="ChEBI" id="CHEBI:30616"/>
        <dbReference type="ChEBI" id="CHEBI:456215"/>
        <dbReference type="ChEBI" id="CHEBI:456216"/>
        <dbReference type="EC" id="2.7.4.3"/>
    </reaction>
</comment>
<comment type="similarity">
    <text evidence="5 6">Belongs to the adenylate kinase family.</text>
</comment>
<feature type="region of interest" description="LID" evidence="5">
    <location>
        <begin position="64"/>
        <end position="101"/>
    </location>
</feature>
<dbReference type="CDD" id="cd01428">
    <property type="entry name" value="ADK"/>
    <property type="match status" value="1"/>
</dbReference>
<dbReference type="Pfam" id="PF00406">
    <property type="entry name" value="ADK"/>
    <property type="match status" value="1"/>
</dbReference>
<evidence type="ECO:0000256" key="1">
    <source>
        <dbReference type="ARBA" id="ARBA00022679"/>
    </source>
</evidence>
<keyword evidence="3 5" id="KW-0547">Nucleotide-binding</keyword>
<organism evidence="9 10">
    <name type="scientific">Halomonas elongata</name>
    <dbReference type="NCBI Taxonomy" id="2746"/>
    <lineage>
        <taxon>Bacteria</taxon>
        <taxon>Pseudomonadati</taxon>
        <taxon>Pseudomonadota</taxon>
        <taxon>Gammaproteobacteria</taxon>
        <taxon>Oceanospirillales</taxon>
        <taxon>Halomonadaceae</taxon>
        <taxon>Halomonas</taxon>
    </lineage>
</organism>
<dbReference type="GO" id="GO:0005737">
    <property type="term" value="C:cytoplasm"/>
    <property type="evidence" value="ECO:0007669"/>
    <property type="project" value="UniProtKB-SubCell"/>
</dbReference>
<evidence type="ECO:0000313" key="9">
    <source>
        <dbReference type="EMBL" id="OBX34259.1"/>
    </source>
</evidence>
<keyword evidence="5 7" id="KW-0067">ATP-binding</keyword>
<sequence length="153" mass="17264">MSDDLIISLVKERIAQPDCANGFLFDGFPRTIPQADAMKDAGVKIDHVLEIAVPDEEIVNRLAGRRVHPASGRVYHVDLNPPREEGKDDVTGEPLIQRDDDSEATVRNRLSVYHDQTAPWSSTIRTGPSRNPRWRRTITASRVWVVSMILLLR</sequence>
<dbReference type="UniPathway" id="UPA00588">
    <property type="reaction ID" value="UER00649"/>
</dbReference>
<dbReference type="InterPro" id="IPR007862">
    <property type="entry name" value="Adenylate_kinase_lid-dom"/>
</dbReference>
<evidence type="ECO:0000256" key="3">
    <source>
        <dbReference type="ARBA" id="ARBA00022741"/>
    </source>
</evidence>
<name>A0A1B8NW75_HALEL</name>
<dbReference type="AlphaFoldDB" id="A0A1B8NW75"/>
<feature type="binding site" evidence="5">
    <location>
        <position position="98"/>
    </location>
    <ligand>
        <name>AMP</name>
        <dbReference type="ChEBI" id="CHEBI:456215"/>
    </ligand>
</feature>
<comment type="pathway">
    <text evidence="5">Purine metabolism; AMP biosynthesis via salvage pathway; AMP from ADP: step 1/1.</text>
</comment>
<dbReference type="GO" id="GO:0004017">
    <property type="term" value="F:AMP kinase activity"/>
    <property type="evidence" value="ECO:0007669"/>
    <property type="project" value="UniProtKB-UniRule"/>
</dbReference>
<comment type="subunit">
    <text evidence="5 7">Monomer.</text>
</comment>